<dbReference type="Proteomes" id="UP000318571">
    <property type="component" value="Chromosome 7"/>
</dbReference>
<dbReference type="AlphaFoldDB" id="A0A553P523"/>
<proteinExistence type="predicted"/>
<keyword evidence="2" id="KW-1185">Reference proteome</keyword>
<comment type="caution">
    <text evidence="1">The sequence shown here is derived from an EMBL/GenBank/DDBJ whole genome shotgun (WGS) entry which is preliminary data.</text>
</comment>
<organism evidence="1 2">
    <name type="scientific">Tigriopus californicus</name>
    <name type="common">Marine copepod</name>
    <dbReference type="NCBI Taxonomy" id="6832"/>
    <lineage>
        <taxon>Eukaryota</taxon>
        <taxon>Metazoa</taxon>
        <taxon>Ecdysozoa</taxon>
        <taxon>Arthropoda</taxon>
        <taxon>Crustacea</taxon>
        <taxon>Multicrustacea</taxon>
        <taxon>Hexanauplia</taxon>
        <taxon>Copepoda</taxon>
        <taxon>Harpacticoida</taxon>
        <taxon>Harpacticidae</taxon>
        <taxon>Tigriopus</taxon>
    </lineage>
</organism>
<dbReference type="EMBL" id="VCGU01000008">
    <property type="protein sequence ID" value="TRY72730.1"/>
    <property type="molecule type" value="Genomic_DNA"/>
</dbReference>
<accession>A0A553P523</accession>
<evidence type="ECO:0000313" key="2">
    <source>
        <dbReference type="Proteomes" id="UP000318571"/>
    </source>
</evidence>
<name>A0A553P523_TIGCA</name>
<sequence length="143" mass="16131">SQPLIGPTTRGLALGQEKKRISTSLFSSVLLILNLDLEGKKSGSREKQKGMGINRFTTILRGQFHFPYLLGFTSVRAITTHHLEGPKHTTTNSRFRFPCFISLKGETLDDRAQSYIFSTVYTFLTPSHFWLGNLGAHLFRSKL</sequence>
<reference evidence="1 2" key="1">
    <citation type="journal article" date="2018" name="Nat. Ecol. Evol.">
        <title>Genomic signatures of mitonuclear coevolution across populations of Tigriopus californicus.</title>
        <authorList>
            <person name="Barreto F.S."/>
            <person name="Watson E.T."/>
            <person name="Lima T.G."/>
            <person name="Willett C.S."/>
            <person name="Edmands S."/>
            <person name="Li W."/>
            <person name="Burton R.S."/>
        </authorList>
    </citation>
    <scope>NUCLEOTIDE SEQUENCE [LARGE SCALE GENOMIC DNA]</scope>
    <source>
        <strain evidence="1 2">San Diego</strain>
    </source>
</reference>
<feature type="non-terminal residue" evidence="1">
    <location>
        <position position="1"/>
    </location>
</feature>
<gene>
    <name evidence="1" type="ORF">TCAL_00261</name>
</gene>
<feature type="non-terminal residue" evidence="1">
    <location>
        <position position="143"/>
    </location>
</feature>
<evidence type="ECO:0000313" key="1">
    <source>
        <dbReference type="EMBL" id="TRY72730.1"/>
    </source>
</evidence>
<protein>
    <submittedName>
        <fullName evidence="1">Uncharacterized protein</fullName>
    </submittedName>
</protein>